<dbReference type="SUPFAM" id="SSF55008">
    <property type="entry name" value="HMA, heavy metal-associated domain"/>
    <property type="match status" value="1"/>
</dbReference>
<dbReference type="AlphaFoldDB" id="A0A396J348"/>
<organism evidence="8">
    <name type="scientific">Medicago truncatula</name>
    <name type="common">Barrel medic</name>
    <name type="synonym">Medicago tribuloides</name>
    <dbReference type="NCBI Taxonomy" id="3880"/>
    <lineage>
        <taxon>Eukaryota</taxon>
        <taxon>Viridiplantae</taxon>
        <taxon>Streptophyta</taxon>
        <taxon>Embryophyta</taxon>
        <taxon>Tracheophyta</taxon>
        <taxon>Spermatophyta</taxon>
        <taxon>Magnoliopsida</taxon>
        <taxon>eudicotyledons</taxon>
        <taxon>Gunneridae</taxon>
        <taxon>Pentapetalae</taxon>
        <taxon>rosids</taxon>
        <taxon>fabids</taxon>
        <taxon>Fabales</taxon>
        <taxon>Fabaceae</taxon>
        <taxon>Papilionoideae</taxon>
        <taxon>50 kb inversion clade</taxon>
        <taxon>NPAAA clade</taxon>
        <taxon>Hologalegina</taxon>
        <taxon>IRL clade</taxon>
        <taxon>Trifolieae</taxon>
        <taxon>Medicago</taxon>
    </lineage>
</organism>
<dbReference type="Proteomes" id="UP000265566">
    <property type="component" value="Chromosome 2"/>
</dbReference>
<evidence type="ECO:0000256" key="4">
    <source>
        <dbReference type="ARBA" id="ARBA00023289"/>
    </source>
</evidence>
<keyword evidence="2" id="KW-0479">Metal-binding</keyword>
<name>A0A396J348_MEDTR</name>
<feature type="compositionally biased region" description="Gly residues" evidence="6">
    <location>
        <begin position="265"/>
        <end position="280"/>
    </location>
</feature>
<evidence type="ECO:0000256" key="3">
    <source>
        <dbReference type="ARBA" id="ARBA00023288"/>
    </source>
</evidence>
<comment type="similarity">
    <text evidence="5">Belongs to the HIPP family.</text>
</comment>
<dbReference type="Gramene" id="rna8158">
    <property type="protein sequence ID" value="RHN72446.1"/>
    <property type="gene ID" value="gene8158"/>
</dbReference>
<dbReference type="EMBL" id="PSQE01000002">
    <property type="protein sequence ID" value="RHN72446.1"/>
    <property type="molecule type" value="Genomic_DNA"/>
</dbReference>
<evidence type="ECO:0000256" key="5">
    <source>
        <dbReference type="ARBA" id="ARBA00024045"/>
    </source>
</evidence>
<proteinExistence type="inferred from homology"/>
<evidence type="ECO:0000259" key="7">
    <source>
        <dbReference type="PROSITE" id="PS50846"/>
    </source>
</evidence>
<feature type="region of interest" description="Disordered" evidence="6">
    <location>
        <begin position="102"/>
        <end position="143"/>
    </location>
</feature>
<dbReference type="InterPro" id="IPR036163">
    <property type="entry name" value="HMA_dom_sf"/>
</dbReference>
<dbReference type="InterPro" id="IPR006121">
    <property type="entry name" value="HMA_dom"/>
</dbReference>
<protein>
    <submittedName>
        <fullName evidence="8">Putative heavy metal-associated domain, HMA</fullName>
    </submittedName>
</protein>
<keyword evidence="3" id="KW-0449">Lipoprotein</keyword>
<evidence type="ECO:0000256" key="1">
    <source>
        <dbReference type="ARBA" id="ARBA00022481"/>
    </source>
</evidence>
<keyword evidence="1" id="KW-0488">Methylation</keyword>
<sequence length="558" mass="59721">MVLCMCIYAYAISNKKCVLKVNMHCDGCKKKVKKTLQKIDGVYTIEIDIEQGKVIVAGNIDPDVLIKKLAKSKKHAELWCAPTENNNNNNHNNMANQMKNIQIDTGKGGGENNNNNGQKDPINNQNQPKGGGQQEQNPQQQLQQLQQMKGLEDLKGTQFKDMNMMMPPPNQNPNMKGVKVNLPKEDDAFTDDEFDDDDDYSDEEFDYEIENTLNKMKLSMGSNGPAHMMMNAQKISAGNGGGIEIKGGGGSVGGPMPVQVHSLAGGNGNGGKKGGGGEGGNNQIQNQGGMPEGKNGNKNVGGGGGGIPNNNVGKKVNGMGESGVQGMINNGLPNMGGGHPNACHIDGNMSGMVMGGGAMENNLPMMGQMGGNMPAVSGIPEVAINDNGGRGGGVGGGYGGPEVMMGGNPYHQQHQHMAAMMNQQRAIPAGGYDILQPMMHARPPMAVNYMYPPPYSYPPPPQYPHDQYSNYFNDENTSNCTVIKLGKSPKTTMVAKYIPPPINNGTKEKVKAYNTISLLSLSRYTFPLSVHILTNASHFSSFSLSLMTTHHFSLHISL</sequence>
<comment type="caution">
    <text evidence="8">The sequence shown here is derived from an EMBL/GenBank/DDBJ whole genome shotgun (WGS) entry which is preliminary data.</text>
</comment>
<evidence type="ECO:0000313" key="8">
    <source>
        <dbReference type="EMBL" id="RHN72446.1"/>
    </source>
</evidence>
<dbReference type="PANTHER" id="PTHR45868:SF61">
    <property type="entry name" value="HEAVY METAL TRANSPORT_DETOXIFICATION DOMAIN PROTEIN"/>
    <property type="match status" value="1"/>
</dbReference>
<feature type="compositionally biased region" description="Low complexity" evidence="6">
    <location>
        <begin position="308"/>
        <end position="318"/>
    </location>
</feature>
<keyword evidence="4" id="KW-0636">Prenylation</keyword>
<dbReference type="Pfam" id="PF00403">
    <property type="entry name" value="HMA"/>
    <property type="match status" value="1"/>
</dbReference>
<reference evidence="8" key="1">
    <citation type="journal article" date="2018" name="Nat. Plants">
        <title>Whole-genome landscape of Medicago truncatula symbiotic genes.</title>
        <authorList>
            <person name="Pecrix Y."/>
            <person name="Gamas P."/>
            <person name="Carrere S."/>
        </authorList>
    </citation>
    <scope>NUCLEOTIDE SEQUENCE</scope>
    <source>
        <tissue evidence="8">Leaves</tissue>
    </source>
</reference>
<dbReference type="PANTHER" id="PTHR45868">
    <property type="entry name" value="HEAVY METAL-ASSOCIATED ISOPRENYLATED PLANT PROTEIN 33-RELATED"/>
    <property type="match status" value="1"/>
</dbReference>
<evidence type="ECO:0000256" key="2">
    <source>
        <dbReference type="ARBA" id="ARBA00022723"/>
    </source>
</evidence>
<feature type="domain" description="HMA" evidence="7">
    <location>
        <begin position="14"/>
        <end position="77"/>
    </location>
</feature>
<feature type="compositionally biased region" description="Low complexity" evidence="6">
    <location>
        <begin position="112"/>
        <end position="143"/>
    </location>
</feature>
<feature type="region of interest" description="Disordered" evidence="6">
    <location>
        <begin position="249"/>
        <end position="318"/>
    </location>
</feature>
<evidence type="ECO:0000256" key="6">
    <source>
        <dbReference type="SAM" id="MobiDB-lite"/>
    </source>
</evidence>
<dbReference type="FunFam" id="3.30.70.100:FF:000008">
    <property type="entry name" value="Copper transport protein ATOX1"/>
    <property type="match status" value="1"/>
</dbReference>
<accession>A0A396J348</accession>
<dbReference type="PROSITE" id="PS50846">
    <property type="entry name" value="HMA_2"/>
    <property type="match status" value="1"/>
</dbReference>
<dbReference type="Gene3D" id="3.30.70.100">
    <property type="match status" value="1"/>
</dbReference>
<dbReference type="GO" id="GO:0046872">
    <property type="term" value="F:metal ion binding"/>
    <property type="evidence" value="ECO:0007669"/>
    <property type="project" value="UniProtKB-KW"/>
</dbReference>
<feature type="compositionally biased region" description="Low complexity" evidence="6">
    <location>
        <begin position="281"/>
        <end position="298"/>
    </location>
</feature>
<dbReference type="CDD" id="cd00371">
    <property type="entry name" value="HMA"/>
    <property type="match status" value="1"/>
</dbReference>
<gene>
    <name evidence="8" type="ORF">MtrunA17_Chr2g0287741</name>
</gene>